<gene>
    <name evidence="5" type="ORF">FHP24_21950</name>
</gene>
<evidence type="ECO:0000256" key="3">
    <source>
        <dbReference type="ARBA" id="ARBA00023295"/>
    </source>
</evidence>
<evidence type="ECO:0000256" key="4">
    <source>
        <dbReference type="RuleBase" id="RU361169"/>
    </source>
</evidence>
<comment type="similarity">
    <text evidence="1 4">Belongs to the glycosyl hydrolase 28 family.</text>
</comment>
<dbReference type="Proteomes" id="UP000311605">
    <property type="component" value="Unassembled WGS sequence"/>
</dbReference>
<dbReference type="InterPro" id="IPR012334">
    <property type="entry name" value="Pectin_lyas_fold"/>
</dbReference>
<organism evidence="5 6">
    <name type="scientific">Aliirhizobium smilacinae</name>
    <dbReference type="NCBI Taxonomy" id="1395944"/>
    <lineage>
        <taxon>Bacteria</taxon>
        <taxon>Pseudomonadati</taxon>
        <taxon>Pseudomonadota</taxon>
        <taxon>Alphaproteobacteria</taxon>
        <taxon>Hyphomicrobiales</taxon>
        <taxon>Rhizobiaceae</taxon>
        <taxon>Aliirhizobium</taxon>
    </lineage>
</organism>
<dbReference type="OrthoDB" id="9795222at2"/>
<dbReference type="PANTHER" id="PTHR31339:SF9">
    <property type="entry name" value="PLASMIN AND FIBRONECTIN-BINDING PROTEIN A"/>
    <property type="match status" value="1"/>
</dbReference>
<comment type="caution">
    <text evidence="5">The sequence shown here is derived from an EMBL/GenBank/DDBJ whole genome shotgun (WGS) entry which is preliminary data.</text>
</comment>
<dbReference type="GO" id="GO:0004650">
    <property type="term" value="F:polygalacturonase activity"/>
    <property type="evidence" value="ECO:0007669"/>
    <property type="project" value="InterPro"/>
</dbReference>
<dbReference type="InterPro" id="IPR006626">
    <property type="entry name" value="PbH1"/>
</dbReference>
<keyword evidence="2 4" id="KW-0378">Hydrolase</keyword>
<evidence type="ECO:0000256" key="1">
    <source>
        <dbReference type="ARBA" id="ARBA00008834"/>
    </source>
</evidence>
<dbReference type="InterPro" id="IPR011050">
    <property type="entry name" value="Pectin_lyase_fold/virulence"/>
</dbReference>
<evidence type="ECO:0000313" key="5">
    <source>
        <dbReference type="EMBL" id="TNM61217.1"/>
    </source>
</evidence>
<dbReference type="SUPFAM" id="SSF51126">
    <property type="entry name" value="Pectin lyase-like"/>
    <property type="match status" value="1"/>
</dbReference>
<dbReference type="Pfam" id="PF00295">
    <property type="entry name" value="Glyco_hydro_28"/>
    <property type="match status" value="1"/>
</dbReference>
<reference evidence="5 6" key="1">
    <citation type="submission" date="2019-06" db="EMBL/GenBank/DDBJ databases">
        <title>The draft genome of Rhizobium smilacinae PTYR-5.</title>
        <authorList>
            <person name="Liu L."/>
            <person name="Li L."/>
            <person name="Zhang X."/>
        </authorList>
    </citation>
    <scope>NUCLEOTIDE SEQUENCE [LARGE SCALE GENOMIC DNA]</scope>
    <source>
        <strain evidence="5 6">PTYR-5</strain>
    </source>
</reference>
<dbReference type="GO" id="GO:0005975">
    <property type="term" value="P:carbohydrate metabolic process"/>
    <property type="evidence" value="ECO:0007669"/>
    <property type="project" value="InterPro"/>
</dbReference>
<dbReference type="Gene3D" id="2.160.20.10">
    <property type="entry name" value="Single-stranded right-handed beta-helix, Pectin lyase-like"/>
    <property type="match status" value="1"/>
</dbReference>
<accession>A0A5C4XCQ8</accession>
<evidence type="ECO:0000313" key="6">
    <source>
        <dbReference type="Proteomes" id="UP000311605"/>
    </source>
</evidence>
<dbReference type="EMBL" id="VDMN01000006">
    <property type="protein sequence ID" value="TNM61217.1"/>
    <property type="molecule type" value="Genomic_DNA"/>
</dbReference>
<dbReference type="PANTHER" id="PTHR31339">
    <property type="entry name" value="PECTIN LYASE-RELATED"/>
    <property type="match status" value="1"/>
</dbReference>
<keyword evidence="3 4" id="KW-0326">Glycosidase</keyword>
<proteinExistence type="inferred from homology"/>
<dbReference type="InterPro" id="IPR051801">
    <property type="entry name" value="GH28_Enzymes"/>
</dbReference>
<protein>
    <submittedName>
        <fullName evidence="5">Glycoside hydrolase family 28 protein</fullName>
    </submittedName>
</protein>
<dbReference type="PROSITE" id="PS00502">
    <property type="entry name" value="POLYGALACTURONASE"/>
    <property type="match status" value="1"/>
</dbReference>
<sequence length="521" mass="55867">MNKAISVAISARIAAIRLAVPGARYALPHPLPWQLLRNGEHEPVQQGTTTSVVTLLDTLYPATDYRFEVEGFEPLSFRTRDCAGLVRAIDYGLVQDAALSDLGAARSNADALAKALADTPSGGTLYLGPGIWTTFPLRLRSDLTLHLAEGAILRAPSVRDGWPILPARGDDGRMLGSWEGLPDACFAAPVHAIGAERLIIEGKGILDGSGNAGDWWTWPKETRDGARRPRGLHLIDGKETLLLGFTIRNAPSWTVHPQGCDGLAAVALHIQAPHDSPNTDGFDPEGCKNVTVEGVRFSVGDDCIAIKAGKRGNKGEADHLSETRGVTIRHCLMERGHGGVVIGSEMSGGVHDVTVEDCEMIGTDRGLRVKTRRGRGGGITNISMRRVKMDGVLVTLSANVHYFCDADGHDDWVQSREPAPVVEGTPHIDGIFVEDVDVYGLALAAGVFLGLPEMPVRNIRIRGLRIHSTDPAAIAAPAIMADGVRPMRHENILCEHAQIDCDDASLLSPDPISLPNLLAPR</sequence>
<dbReference type="InterPro" id="IPR000743">
    <property type="entry name" value="Glyco_hydro_28"/>
</dbReference>
<name>A0A5C4XCQ8_9HYPH</name>
<dbReference type="AlphaFoldDB" id="A0A5C4XCQ8"/>
<keyword evidence="6" id="KW-1185">Reference proteome</keyword>
<evidence type="ECO:0000256" key="2">
    <source>
        <dbReference type="ARBA" id="ARBA00022801"/>
    </source>
</evidence>
<dbReference type="SMART" id="SM00710">
    <property type="entry name" value="PbH1"/>
    <property type="match status" value="5"/>
</dbReference>
<dbReference type="RefSeq" id="WP_139678387.1">
    <property type="nucleotide sequence ID" value="NZ_VDMN01000006.1"/>
</dbReference>